<feature type="non-terminal residue" evidence="2">
    <location>
        <position position="54"/>
    </location>
</feature>
<sequence>MSEETKYDEQLMDSDSDDYDDDMSFDNIKLEGEKNNGTIQQSMKHFQPTSKTLS</sequence>
<dbReference type="EMBL" id="CAJOBH010230160">
    <property type="protein sequence ID" value="CAF5068492.1"/>
    <property type="molecule type" value="Genomic_DNA"/>
</dbReference>
<evidence type="ECO:0000313" key="5">
    <source>
        <dbReference type="EMBL" id="CAF5177883.1"/>
    </source>
</evidence>
<dbReference type="Proteomes" id="UP000681720">
    <property type="component" value="Unassembled WGS sequence"/>
</dbReference>
<evidence type="ECO:0000313" key="3">
    <source>
        <dbReference type="EMBL" id="CAF4604784.1"/>
    </source>
</evidence>
<dbReference type="EMBL" id="CAJOBF010002908">
    <property type="protein sequence ID" value="CAF4062956.1"/>
    <property type="molecule type" value="Genomic_DNA"/>
</dbReference>
<dbReference type="AlphaFoldDB" id="A0A819SEG6"/>
<evidence type="ECO:0000313" key="4">
    <source>
        <dbReference type="EMBL" id="CAF5068492.1"/>
    </source>
</evidence>
<feature type="region of interest" description="Disordered" evidence="1">
    <location>
        <begin position="1"/>
        <end position="54"/>
    </location>
</feature>
<name>A0A819SEG6_9BILA</name>
<evidence type="ECO:0000313" key="6">
    <source>
        <dbReference type="Proteomes" id="UP000663842"/>
    </source>
</evidence>
<reference evidence="2" key="1">
    <citation type="submission" date="2021-02" db="EMBL/GenBank/DDBJ databases">
        <authorList>
            <person name="Nowell W R."/>
        </authorList>
    </citation>
    <scope>NUCLEOTIDE SEQUENCE</scope>
</reference>
<evidence type="ECO:0000313" key="2">
    <source>
        <dbReference type="EMBL" id="CAF4062956.1"/>
    </source>
</evidence>
<dbReference type="Proteomes" id="UP000663842">
    <property type="component" value="Unassembled WGS sequence"/>
</dbReference>
<gene>
    <name evidence="4" type="ORF">BYL167_LOCUS60248</name>
    <name evidence="5" type="ORF">GIL414_LOCUS68306</name>
    <name evidence="3" type="ORF">SMN809_LOCUS39225</name>
    <name evidence="2" type="ORF">UXM345_LOCUS19948</name>
</gene>
<comment type="caution">
    <text evidence="2">The sequence shown here is derived from an EMBL/GenBank/DDBJ whole genome shotgun (WGS) entry which is preliminary data.</text>
</comment>
<protein>
    <submittedName>
        <fullName evidence="2">Uncharacterized protein</fullName>
    </submittedName>
</protein>
<dbReference type="Proteomes" id="UP000676336">
    <property type="component" value="Unassembled WGS sequence"/>
</dbReference>
<dbReference type="Proteomes" id="UP000681967">
    <property type="component" value="Unassembled WGS sequence"/>
</dbReference>
<evidence type="ECO:0000256" key="1">
    <source>
        <dbReference type="SAM" id="MobiDB-lite"/>
    </source>
</evidence>
<feature type="compositionally biased region" description="Polar residues" evidence="1">
    <location>
        <begin position="35"/>
        <end position="54"/>
    </location>
</feature>
<dbReference type="EMBL" id="CAJOBI010104721">
    <property type="protein sequence ID" value="CAF4604784.1"/>
    <property type="molecule type" value="Genomic_DNA"/>
</dbReference>
<organism evidence="2 6">
    <name type="scientific">Rotaria magnacalcarata</name>
    <dbReference type="NCBI Taxonomy" id="392030"/>
    <lineage>
        <taxon>Eukaryota</taxon>
        <taxon>Metazoa</taxon>
        <taxon>Spiralia</taxon>
        <taxon>Gnathifera</taxon>
        <taxon>Rotifera</taxon>
        <taxon>Eurotatoria</taxon>
        <taxon>Bdelloidea</taxon>
        <taxon>Philodinida</taxon>
        <taxon>Philodinidae</taxon>
        <taxon>Rotaria</taxon>
    </lineage>
</organism>
<dbReference type="EMBL" id="CAJOBJ010327729">
    <property type="protein sequence ID" value="CAF5177883.1"/>
    <property type="molecule type" value="Genomic_DNA"/>
</dbReference>
<accession>A0A819SEG6</accession>
<proteinExistence type="predicted"/>
<feature type="compositionally biased region" description="Acidic residues" evidence="1">
    <location>
        <begin position="10"/>
        <end position="24"/>
    </location>
</feature>